<dbReference type="PANTHER" id="PTHR46033">
    <property type="entry name" value="PROTEIN MAIN-LIKE 2"/>
    <property type="match status" value="1"/>
</dbReference>
<keyword evidence="3" id="KW-1185">Reference proteome</keyword>
<sequence length="442" mass="51084">MSLLSNHMFQRNTDFAPKVFLYKERWRKKERDMPGIGCKLDPTLISELVERWRPEMHTFHLPCGECTIIFEDVQLHLGLSVDGSVVAGSIVAVDWRDVCEQLLGRALEMINGARIDTNWLRRNFGGPMRIQVTEPQKIKIGGCMLLLQLWAWYRLPILRPRADYPYAFSLVARPSYVGLPDELQDIRLLLDQRSKAEFEWTSYSDPGIQECISFEFLVNSNIWHVKITKEPQLEETKASRSLPKFDSTVRTMDSEYSSLYCDKALWPEECVEEIGECRDGLEFARLKFAKRGSSQGRSQAKCSQGRTIPTGFRAQCQIVGRTDEHWPTFHAKHINLWDNRYKVLPSREAIIALELACNPKYMSWFRVHGKPYLLAEEVKGRQQHTRRPRRMPRHLRLSMFRALTGSPVVMPLVYGTQYSYTPTPMVSQTPPGSLFYQDGSVS</sequence>
<evidence type="ECO:0000313" key="3">
    <source>
        <dbReference type="Proteomes" id="UP000325315"/>
    </source>
</evidence>
<feature type="domain" description="Aminotransferase-like plant mobile" evidence="1">
    <location>
        <begin position="39"/>
        <end position="125"/>
    </location>
</feature>
<dbReference type="OrthoDB" id="971744at2759"/>
<name>A0A5B6WR73_9ROSI</name>
<reference evidence="3" key="1">
    <citation type="journal article" date="2019" name="Plant Biotechnol. J.">
        <title>Genome sequencing of the Australian wild diploid species Gossypium australe highlights disease resistance and delayed gland morphogenesis.</title>
        <authorList>
            <person name="Cai Y."/>
            <person name="Cai X."/>
            <person name="Wang Q."/>
            <person name="Wang P."/>
            <person name="Zhang Y."/>
            <person name="Cai C."/>
            <person name="Xu Y."/>
            <person name="Wang K."/>
            <person name="Zhou Z."/>
            <person name="Wang C."/>
            <person name="Geng S."/>
            <person name="Li B."/>
            <person name="Dong Q."/>
            <person name="Hou Y."/>
            <person name="Wang H."/>
            <person name="Ai P."/>
            <person name="Liu Z."/>
            <person name="Yi F."/>
            <person name="Sun M."/>
            <person name="An G."/>
            <person name="Cheng J."/>
            <person name="Zhang Y."/>
            <person name="Shi Q."/>
            <person name="Xie Y."/>
            <person name="Shi X."/>
            <person name="Chang Y."/>
            <person name="Huang F."/>
            <person name="Chen Y."/>
            <person name="Hong S."/>
            <person name="Mi L."/>
            <person name="Sun Q."/>
            <person name="Zhang L."/>
            <person name="Zhou B."/>
            <person name="Peng R."/>
            <person name="Zhang X."/>
            <person name="Liu F."/>
        </authorList>
    </citation>
    <scope>NUCLEOTIDE SEQUENCE [LARGE SCALE GENOMIC DNA]</scope>
    <source>
        <strain evidence="3">cv. PA1801</strain>
    </source>
</reference>
<dbReference type="EMBL" id="SMMG02000002">
    <property type="protein sequence ID" value="KAA3483776.1"/>
    <property type="molecule type" value="Genomic_DNA"/>
</dbReference>
<dbReference type="Proteomes" id="UP000325315">
    <property type="component" value="Unassembled WGS sequence"/>
</dbReference>
<proteinExistence type="predicted"/>
<feature type="domain" description="Aminotransferase-like plant mobile" evidence="1">
    <location>
        <begin position="134"/>
        <end position="365"/>
    </location>
</feature>
<dbReference type="GO" id="GO:0010073">
    <property type="term" value="P:meristem maintenance"/>
    <property type="evidence" value="ECO:0007669"/>
    <property type="project" value="InterPro"/>
</dbReference>
<organism evidence="2 3">
    <name type="scientific">Gossypium australe</name>
    <dbReference type="NCBI Taxonomy" id="47621"/>
    <lineage>
        <taxon>Eukaryota</taxon>
        <taxon>Viridiplantae</taxon>
        <taxon>Streptophyta</taxon>
        <taxon>Embryophyta</taxon>
        <taxon>Tracheophyta</taxon>
        <taxon>Spermatophyta</taxon>
        <taxon>Magnoliopsida</taxon>
        <taxon>eudicotyledons</taxon>
        <taxon>Gunneridae</taxon>
        <taxon>Pentapetalae</taxon>
        <taxon>rosids</taxon>
        <taxon>malvids</taxon>
        <taxon>Malvales</taxon>
        <taxon>Malvaceae</taxon>
        <taxon>Malvoideae</taxon>
        <taxon>Gossypium</taxon>
    </lineage>
</organism>
<evidence type="ECO:0000259" key="1">
    <source>
        <dbReference type="Pfam" id="PF10536"/>
    </source>
</evidence>
<accession>A0A5B6WR73</accession>
<dbReference type="Pfam" id="PF10536">
    <property type="entry name" value="PMD"/>
    <property type="match status" value="2"/>
</dbReference>
<dbReference type="InterPro" id="IPR019557">
    <property type="entry name" value="AminoTfrase-like_pln_mobile"/>
</dbReference>
<dbReference type="AlphaFoldDB" id="A0A5B6WR73"/>
<protein>
    <submittedName>
        <fullName evidence="2">Serine/threonine-protein phosphatase 7 long form-like protein isoform X3</fullName>
    </submittedName>
</protein>
<dbReference type="InterPro" id="IPR044824">
    <property type="entry name" value="MAIN-like"/>
</dbReference>
<evidence type="ECO:0000313" key="2">
    <source>
        <dbReference type="EMBL" id="KAA3483776.1"/>
    </source>
</evidence>
<gene>
    <name evidence="2" type="ORF">EPI10_005918</name>
</gene>
<dbReference type="PANTHER" id="PTHR46033:SF8">
    <property type="entry name" value="PROTEIN MAINTENANCE OF MERISTEMS-LIKE"/>
    <property type="match status" value="1"/>
</dbReference>
<comment type="caution">
    <text evidence="2">The sequence shown here is derived from an EMBL/GenBank/DDBJ whole genome shotgun (WGS) entry which is preliminary data.</text>
</comment>